<dbReference type="GO" id="GO:0030366">
    <property type="term" value="F:molybdopterin synthase activity"/>
    <property type="evidence" value="ECO:0007669"/>
    <property type="project" value="UniProtKB-EC"/>
</dbReference>
<evidence type="ECO:0000256" key="5">
    <source>
        <dbReference type="ARBA" id="ARBA00023150"/>
    </source>
</evidence>
<evidence type="ECO:0000313" key="13">
    <source>
        <dbReference type="Proteomes" id="UP000319908"/>
    </source>
</evidence>
<dbReference type="EMBL" id="SJPU01000003">
    <property type="protein sequence ID" value="TWU11108.1"/>
    <property type="molecule type" value="Genomic_DNA"/>
</dbReference>
<dbReference type="InterPro" id="IPR003448">
    <property type="entry name" value="Mopterin_biosynth_MoaE"/>
</dbReference>
<sequence length="149" mass="16599">MAEMQAGNRDPLVLVRLTDGPIFAPSKFASESREAATAGAVIVFQGCVRGSEINEETQAEPILGLEYQVYEPMTSRELRRLAHTHAIKHGIIAVDVEHSYGFVGNGECSFVLQVAAAHRREAITYVEEFIDEMKRHVPIWKLPRKSAVH</sequence>
<evidence type="ECO:0000256" key="4">
    <source>
        <dbReference type="ARBA" id="ARBA00013858"/>
    </source>
</evidence>
<dbReference type="Proteomes" id="UP000319908">
    <property type="component" value="Unassembled WGS sequence"/>
</dbReference>
<evidence type="ECO:0000313" key="12">
    <source>
        <dbReference type="EMBL" id="TWU11108.1"/>
    </source>
</evidence>
<dbReference type="CDD" id="cd00756">
    <property type="entry name" value="MoaE"/>
    <property type="match status" value="1"/>
</dbReference>
<accession>A0A5C6BGD0</accession>
<dbReference type="Pfam" id="PF02391">
    <property type="entry name" value="MoaE"/>
    <property type="match status" value="1"/>
</dbReference>
<comment type="subunit">
    <text evidence="6">Heterotetramer of 2 MoaD subunits and 2 MoaE subunits. Also stable as homodimer. The enzyme changes between these two forms during catalysis.</text>
</comment>
<evidence type="ECO:0000256" key="8">
    <source>
        <dbReference type="ARBA" id="ARBA00030407"/>
    </source>
</evidence>
<keyword evidence="12" id="KW-0808">Transferase</keyword>
<dbReference type="PANTHER" id="PTHR23404">
    <property type="entry name" value="MOLYBDOPTERIN SYNTHASE RELATED"/>
    <property type="match status" value="1"/>
</dbReference>
<keyword evidence="5" id="KW-0501">Molybdenum cofactor biosynthesis</keyword>
<gene>
    <name evidence="12" type="primary">moaE</name>
    <name evidence="12" type="ORF">Poly21_50150</name>
</gene>
<dbReference type="Gene3D" id="3.90.1170.40">
    <property type="entry name" value="Molybdopterin biosynthesis MoaE subunit"/>
    <property type="match status" value="1"/>
</dbReference>
<reference evidence="12 13" key="1">
    <citation type="journal article" date="2020" name="Antonie Van Leeuwenhoek">
        <title>Rhodopirellula heiligendammensis sp. nov., Rhodopirellula pilleata sp. nov., and Rhodopirellula solitaria sp. nov. isolated from natural or artificial marine surfaces in Northern Germany and California, USA, and emended description of the genus Rhodopirellula.</title>
        <authorList>
            <person name="Kallscheuer N."/>
            <person name="Wiegand S."/>
            <person name="Jogler M."/>
            <person name="Boedeker C."/>
            <person name="Peeters S.H."/>
            <person name="Rast P."/>
            <person name="Heuer A."/>
            <person name="Jetten M.S.M."/>
            <person name="Rohde M."/>
            <person name="Jogler C."/>
        </authorList>
    </citation>
    <scope>NUCLEOTIDE SEQUENCE [LARGE SCALE GENOMIC DNA]</scope>
    <source>
        <strain evidence="12 13">Poly21</strain>
    </source>
</reference>
<evidence type="ECO:0000256" key="3">
    <source>
        <dbReference type="ARBA" id="ARBA00011950"/>
    </source>
</evidence>
<comment type="pathway">
    <text evidence="1">Cofactor biosynthesis; molybdopterin biosynthesis.</text>
</comment>
<evidence type="ECO:0000256" key="9">
    <source>
        <dbReference type="ARBA" id="ARBA00030781"/>
    </source>
</evidence>
<keyword evidence="13" id="KW-1185">Reference proteome</keyword>
<comment type="catalytic activity">
    <reaction evidence="11">
        <text>2 [molybdopterin-synthase sulfur-carrier protein]-C-terminal-Gly-aminoethanethioate + cyclic pyranopterin phosphate + H2O = molybdopterin + 2 [molybdopterin-synthase sulfur-carrier protein]-C-terminal Gly-Gly + 2 H(+)</text>
        <dbReference type="Rhea" id="RHEA:26333"/>
        <dbReference type="Rhea" id="RHEA-COMP:12202"/>
        <dbReference type="Rhea" id="RHEA-COMP:19907"/>
        <dbReference type="ChEBI" id="CHEBI:15377"/>
        <dbReference type="ChEBI" id="CHEBI:15378"/>
        <dbReference type="ChEBI" id="CHEBI:58698"/>
        <dbReference type="ChEBI" id="CHEBI:59648"/>
        <dbReference type="ChEBI" id="CHEBI:90778"/>
        <dbReference type="ChEBI" id="CHEBI:232372"/>
        <dbReference type="EC" id="2.8.1.12"/>
    </reaction>
</comment>
<evidence type="ECO:0000256" key="7">
    <source>
        <dbReference type="ARBA" id="ARBA00029745"/>
    </source>
</evidence>
<dbReference type="GO" id="GO:0006777">
    <property type="term" value="P:Mo-molybdopterin cofactor biosynthetic process"/>
    <property type="evidence" value="ECO:0007669"/>
    <property type="project" value="UniProtKB-KW"/>
</dbReference>
<name>A0A5C6BGD0_9BACT</name>
<comment type="caution">
    <text evidence="12">The sequence shown here is derived from an EMBL/GenBank/DDBJ whole genome shotgun (WGS) entry which is preliminary data.</text>
</comment>
<dbReference type="SUPFAM" id="SSF54690">
    <property type="entry name" value="Molybdopterin synthase subunit MoaE"/>
    <property type="match status" value="1"/>
</dbReference>
<evidence type="ECO:0000256" key="10">
    <source>
        <dbReference type="ARBA" id="ARBA00032474"/>
    </source>
</evidence>
<dbReference type="EC" id="2.8.1.12" evidence="3"/>
<evidence type="ECO:0000256" key="11">
    <source>
        <dbReference type="ARBA" id="ARBA00049878"/>
    </source>
</evidence>
<dbReference type="InterPro" id="IPR036563">
    <property type="entry name" value="MoaE_sf"/>
</dbReference>
<evidence type="ECO:0000256" key="6">
    <source>
        <dbReference type="ARBA" id="ARBA00026066"/>
    </source>
</evidence>
<comment type="similarity">
    <text evidence="2">Belongs to the MoaE family.</text>
</comment>
<evidence type="ECO:0000256" key="2">
    <source>
        <dbReference type="ARBA" id="ARBA00005426"/>
    </source>
</evidence>
<protein>
    <recommendedName>
        <fullName evidence="4">Molybdopterin synthase catalytic subunit</fullName>
        <ecNumber evidence="3">2.8.1.12</ecNumber>
    </recommendedName>
    <alternativeName>
        <fullName evidence="9">MPT synthase subunit 2</fullName>
    </alternativeName>
    <alternativeName>
        <fullName evidence="7">Molybdenum cofactor biosynthesis protein E</fullName>
    </alternativeName>
    <alternativeName>
        <fullName evidence="8">Molybdopterin-converting factor large subunit</fullName>
    </alternativeName>
    <alternativeName>
        <fullName evidence="10">Molybdopterin-converting factor subunit 2</fullName>
    </alternativeName>
</protein>
<dbReference type="AlphaFoldDB" id="A0A5C6BGD0"/>
<evidence type="ECO:0000256" key="1">
    <source>
        <dbReference type="ARBA" id="ARBA00005046"/>
    </source>
</evidence>
<proteinExistence type="inferred from homology"/>
<organism evidence="12 13">
    <name type="scientific">Allorhodopirellula heiligendammensis</name>
    <dbReference type="NCBI Taxonomy" id="2714739"/>
    <lineage>
        <taxon>Bacteria</taxon>
        <taxon>Pseudomonadati</taxon>
        <taxon>Planctomycetota</taxon>
        <taxon>Planctomycetia</taxon>
        <taxon>Pirellulales</taxon>
        <taxon>Pirellulaceae</taxon>
        <taxon>Allorhodopirellula</taxon>
    </lineage>
</organism>